<evidence type="ECO:0000256" key="1">
    <source>
        <dbReference type="SAM" id="Phobius"/>
    </source>
</evidence>
<dbReference type="RefSeq" id="WP_379911565.1">
    <property type="nucleotide sequence ID" value="NZ_JBHSWE010000001.1"/>
</dbReference>
<evidence type="ECO:0000313" key="2">
    <source>
        <dbReference type="EMBL" id="MFC6673181.1"/>
    </source>
</evidence>
<gene>
    <name evidence="2" type="ORF">ACFQDL_26160</name>
</gene>
<accession>A0ABW2A6M2</accession>
<name>A0ABW2A6M2_9GAMM</name>
<dbReference type="EMBL" id="JBHSWE010000001">
    <property type="protein sequence ID" value="MFC6673181.1"/>
    <property type="molecule type" value="Genomic_DNA"/>
</dbReference>
<keyword evidence="1" id="KW-0472">Membrane</keyword>
<organism evidence="2 3">
    <name type="scientific">Marinobacterium aestuariivivens</name>
    <dbReference type="NCBI Taxonomy" id="1698799"/>
    <lineage>
        <taxon>Bacteria</taxon>
        <taxon>Pseudomonadati</taxon>
        <taxon>Pseudomonadota</taxon>
        <taxon>Gammaproteobacteria</taxon>
        <taxon>Oceanospirillales</taxon>
        <taxon>Oceanospirillaceae</taxon>
        <taxon>Marinobacterium</taxon>
    </lineage>
</organism>
<feature type="transmembrane region" description="Helical" evidence="1">
    <location>
        <begin position="12"/>
        <end position="29"/>
    </location>
</feature>
<feature type="transmembrane region" description="Helical" evidence="1">
    <location>
        <begin position="57"/>
        <end position="77"/>
    </location>
</feature>
<protein>
    <submittedName>
        <fullName evidence="2">Uncharacterized protein</fullName>
    </submittedName>
</protein>
<reference evidence="3" key="1">
    <citation type="journal article" date="2019" name="Int. J. Syst. Evol. Microbiol.">
        <title>The Global Catalogue of Microorganisms (GCM) 10K type strain sequencing project: providing services to taxonomists for standard genome sequencing and annotation.</title>
        <authorList>
            <consortium name="The Broad Institute Genomics Platform"/>
            <consortium name="The Broad Institute Genome Sequencing Center for Infectious Disease"/>
            <person name="Wu L."/>
            <person name="Ma J."/>
        </authorList>
    </citation>
    <scope>NUCLEOTIDE SEQUENCE [LARGE SCALE GENOMIC DNA]</scope>
    <source>
        <strain evidence="3">NBRC 111756</strain>
    </source>
</reference>
<proteinExistence type="predicted"/>
<sequence length="184" mass="21226">MSNKESHPIRNGAIASVIGGIILSFWAPFRALLVKAALLCWGLLTAVWEWLSSSHEIYGWVLVLLIVLSVPVLIDLVSLISRKKEHGVEDLYKSDSLFGANWHWHYVNGSIKNLWCLCPSCKNELVYSEFVPDRYNYMHDGLEPKIDFICERCNTTRCSLKGDKRYALGTVEREIRRKIRNNEW</sequence>
<keyword evidence="3" id="KW-1185">Reference proteome</keyword>
<keyword evidence="1" id="KW-0812">Transmembrane</keyword>
<dbReference type="Proteomes" id="UP001596422">
    <property type="component" value="Unassembled WGS sequence"/>
</dbReference>
<comment type="caution">
    <text evidence="2">The sequence shown here is derived from an EMBL/GenBank/DDBJ whole genome shotgun (WGS) entry which is preliminary data.</text>
</comment>
<keyword evidence="1" id="KW-1133">Transmembrane helix</keyword>
<evidence type="ECO:0000313" key="3">
    <source>
        <dbReference type="Proteomes" id="UP001596422"/>
    </source>
</evidence>